<evidence type="ECO:0000313" key="3">
    <source>
        <dbReference type="Proteomes" id="UP001153678"/>
    </source>
</evidence>
<feature type="transmembrane region" description="Helical" evidence="1">
    <location>
        <begin position="284"/>
        <end position="302"/>
    </location>
</feature>
<protein>
    <submittedName>
        <fullName evidence="2">16634_t:CDS:1</fullName>
    </submittedName>
</protein>
<organism evidence="2 3">
    <name type="scientific">Funneliformis geosporum</name>
    <dbReference type="NCBI Taxonomy" id="1117311"/>
    <lineage>
        <taxon>Eukaryota</taxon>
        <taxon>Fungi</taxon>
        <taxon>Fungi incertae sedis</taxon>
        <taxon>Mucoromycota</taxon>
        <taxon>Glomeromycotina</taxon>
        <taxon>Glomeromycetes</taxon>
        <taxon>Glomerales</taxon>
        <taxon>Glomeraceae</taxon>
        <taxon>Funneliformis</taxon>
    </lineage>
</organism>
<sequence>MVGGNYKCGVCGGSLKNVKLPNYDEKKDLILHYELCYVPNSENYIGRKTQEFTIKDEDDPKQVKKCADCQQKKNNLVSIKENNKTIKICLECKQKREGGKGENKCEKCKKSTQEELLKVENLRTKQVWNVCDECFNEKLPGNKKDKPTDKDRKPKSDELCERCGVSCIVHKDKTSYTIKRRRYIKHKVDFTREIKLAFCSPLCHVTYRELKWEEAQRLTRVEMMPPELDVETKQRLNNQNLTPQERQQSDYLRNLQQNTLQNAENNYQSRYGALNEDGSDKGKGMGGGMIALIAIGILAISSNADSKIIQVIRYIHIGVAVLSLTFLGLAVYYLIKLLEDDESIMNVESNNKPSALVIAKFFLSLDLERKYFVKDKMKEVGGGSVPMAGNLRLNKLLQITQILYVAKEGDYLFNDRFLAFEHGGIIYEVYRQFHFLVDNHHATSVKGINSSLKNFLTKIYRYFKLYTDYQLEDSQVLKTADSSAIEVAKYLLSLDTKNARGLRKYFTLLLISFGEDPDSSQTREGNFRLNKILHMCQIFYCVEYGKPLFRERMEAYENGAIVYEVHLDFMKSWNLPSSDLVTDISKETKNFVCSVYNYFRNNYEDDNKALREFSHQDPA</sequence>
<evidence type="ECO:0000313" key="2">
    <source>
        <dbReference type="EMBL" id="CAI2162894.1"/>
    </source>
</evidence>
<keyword evidence="1" id="KW-0472">Membrane</keyword>
<comment type="caution">
    <text evidence="2">The sequence shown here is derived from an EMBL/GenBank/DDBJ whole genome shotgun (WGS) entry which is preliminary data.</text>
</comment>
<keyword evidence="3" id="KW-1185">Reference proteome</keyword>
<name>A0A9W4SBU2_9GLOM</name>
<dbReference type="EMBL" id="CAMKVN010000059">
    <property type="protein sequence ID" value="CAI2162894.1"/>
    <property type="molecule type" value="Genomic_DNA"/>
</dbReference>
<reference evidence="2" key="1">
    <citation type="submission" date="2022-08" db="EMBL/GenBank/DDBJ databases">
        <authorList>
            <person name="Kallberg Y."/>
            <person name="Tangrot J."/>
            <person name="Rosling A."/>
        </authorList>
    </citation>
    <scope>NUCLEOTIDE SEQUENCE</scope>
    <source>
        <strain evidence="2">Wild A</strain>
    </source>
</reference>
<feature type="transmembrane region" description="Helical" evidence="1">
    <location>
        <begin position="314"/>
        <end position="335"/>
    </location>
</feature>
<dbReference type="AlphaFoldDB" id="A0A9W4SBU2"/>
<gene>
    <name evidence="2" type="ORF">FWILDA_LOCUS791</name>
</gene>
<keyword evidence="1" id="KW-0812">Transmembrane</keyword>
<keyword evidence="1" id="KW-1133">Transmembrane helix</keyword>
<evidence type="ECO:0000256" key="1">
    <source>
        <dbReference type="SAM" id="Phobius"/>
    </source>
</evidence>
<accession>A0A9W4SBU2</accession>
<dbReference type="Proteomes" id="UP001153678">
    <property type="component" value="Unassembled WGS sequence"/>
</dbReference>
<proteinExistence type="predicted"/>